<evidence type="ECO:0000313" key="2">
    <source>
        <dbReference type="EMBL" id="QSG07013.1"/>
    </source>
</evidence>
<dbReference type="Proteomes" id="UP000663525">
    <property type="component" value="Chromosome"/>
</dbReference>
<evidence type="ECO:0000313" key="3">
    <source>
        <dbReference type="Proteomes" id="UP000663525"/>
    </source>
</evidence>
<name>A0A897N746_9EURY</name>
<protein>
    <submittedName>
        <fullName evidence="2">Uncharacterized protein</fullName>
    </submittedName>
</protein>
<dbReference type="EMBL" id="CP064787">
    <property type="protein sequence ID" value="QSG07013.1"/>
    <property type="molecule type" value="Genomic_DNA"/>
</dbReference>
<accession>A0A897N746</accession>
<feature type="region of interest" description="Disordered" evidence="1">
    <location>
        <begin position="1"/>
        <end position="21"/>
    </location>
</feature>
<dbReference type="AlphaFoldDB" id="A0A897N746"/>
<evidence type="ECO:0000256" key="1">
    <source>
        <dbReference type="SAM" id="MobiDB-lite"/>
    </source>
</evidence>
<reference evidence="2" key="1">
    <citation type="submission" date="2020-11" db="EMBL/GenBank/DDBJ databases">
        <title>Carbohydrate-dependent, anaerobic sulfur respiration: A novel catabolism in halophilic archaea.</title>
        <authorList>
            <person name="Sorokin D.Y."/>
            <person name="Messina E."/>
            <person name="Smedile F."/>
            <person name="La Cono V."/>
            <person name="Hallsworth J.E."/>
            <person name="Yakimov M.M."/>
        </authorList>
    </citation>
    <scope>NUCLEOTIDE SEQUENCE</scope>
    <source>
        <strain evidence="2">HSR12-1</strain>
    </source>
</reference>
<proteinExistence type="predicted"/>
<gene>
    <name evidence="2" type="ORF">HSR121_2693</name>
</gene>
<organism evidence="2 3">
    <name type="scientific">Halapricum desulfuricans</name>
    <dbReference type="NCBI Taxonomy" id="2841257"/>
    <lineage>
        <taxon>Archaea</taxon>
        <taxon>Methanobacteriati</taxon>
        <taxon>Methanobacteriota</taxon>
        <taxon>Stenosarchaea group</taxon>
        <taxon>Halobacteria</taxon>
        <taxon>Halobacteriales</taxon>
        <taxon>Haloarculaceae</taxon>
        <taxon>Halapricum</taxon>
    </lineage>
</organism>
<sequence>MLSESDILSFGSGLPSPGFPCEDLNTNTGPAVGVCANGGRSARTNGVSRGYRSGS</sequence>